<dbReference type="InterPro" id="IPR046867">
    <property type="entry name" value="AldOxase/xan_DH_MoCoBD2"/>
</dbReference>
<comment type="caution">
    <text evidence="2">The sequence shown here is derived from an EMBL/GenBank/DDBJ whole genome shotgun (WGS) entry which is preliminary data.</text>
</comment>
<dbReference type="EMBL" id="JASHIF010000027">
    <property type="protein sequence ID" value="MDI9862229.1"/>
    <property type="molecule type" value="Genomic_DNA"/>
</dbReference>
<dbReference type="InterPro" id="IPR012368">
    <property type="entry name" value="OxRdtase_Mopterin-bd_su_IorB"/>
</dbReference>
<dbReference type="SMART" id="SM01008">
    <property type="entry name" value="Ald_Xan_dh_C"/>
    <property type="match status" value="1"/>
</dbReference>
<organism evidence="2 3">
    <name type="scientific">Flectobacillus roseus</name>
    <dbReference type="NCBI Taxonomy" id="502259"/>
    <lineage>
        <taxon>Bacteria</taxon>
        <taxon>Pseudomonadati</taxon>
        <taxon>Bacteroidota</taxon>
        <taxon>Cytophagia</taxon>
        <taxon>Cytophagales</taxon>
        <taxon>Flectobacillaceae</taxon>
        <taxon>Flectobacillus</taxon>
    </lineage>
</organism>
<dbReference type="Gene3D" id="3.90.1170.50">
    <property type="entry name" value="Aldehyde oxidase/xanthine dehydrogenase, a/b hammerhead"/>
    <property type="match status" value="1"/>
</dbReference>
<dbReference type="RefSeq" id="WP_283346501.1">
    <property type="nucleotide sequence ID" value="NZ_JASHIF010000027.1"/>
</dbReference>
<proteinExistence type="predicted"/>
<gene>
    <name evidence="2" type="ORF">QM524_23600</name>
</gene>
<dbReference type="InterPro" id="IPR052516">
    <property type="entry name" value="N-heterocyclic_Hydroxylase"/>
</dbReference>
<dbReference type="Gene3D" id="3.30.365.10">
    <property type="entry name" value="Aldehyde oxidase/xanthine dehydrogenase, molybdopterin binding domain"/>
    <property type="match status" value="4"/>
</dbReference>
<evidence type="ECO:0000313" key="2">
    <source>
        <dbReference type="EMBL" id="MDI9862229.1"/>
    </source>
</evidence>
<keyword evidence="3" id="KW-1185">Reference proteome</keyword>
<dbReference type="PANTHER" id="PTHR47495:SF3">
    <property type="entry name" value="BLR6219 PROTEIN"/>
    <property type="match status" value="1"/>
</dbReference>
<dbReference type="PIRSF" id="PIRSF036389">
    <property type="entry name" value="IOR_B"/>
    <property type="match status" value="1"/>
</dbReference>
<reference evidence="2 3" key="1">
    <citation type="submission" date="2023-05" db="EMBL/GenBank/DDBJ databases">
        <title>Novel species of genus Flectobacillus isolated from stream in China.</title>
        <authorList>
            <person name="Lu H."/>
        </authorList>
    </citation>
    <scope>NUCLEOTIDE SEQUENCE [LARGE SCALE GENOMIC DNA]</scope>
    <source>
        <strain evidence="2 3">KCTC 42575</strain>
    </source>
</reference>
<evidence type="ECO:0000259" key="1">
    <source>
        <dbReference type="SMART" id="SM01008"/>
    </source>
</evidence>
<dbReference type="SUPFAM" id="SSF56003">
    <property type="entry name" value="Molybdenum cofactor-binding domain"/>
    <property type="match status" value="2"/>
</dbReference>
<dbReference type="InterPro" id="IPR008274">
    <property type="entry name" value="AldOxase/xan_DH_MoCoBD1"/>
</dbReference>
<accession>A0ABT6YF63</accession>
<dbReference type="InterPro" id="IPR006311">
    <property type="entry name" value="TAT_signal"/>
</dbReference>
<dbReference type="PROSITE" id="PS51318">
    <property type="entry name" value="TAT"/>
    <property type="match status" value="1"/>
</dbReference>
<dbReference type="InterPro" id="IPR000674">
    <property type="entry name" value="Ald_Oxase/Xan_DH_a/b"/>
</dbReference>
<protein>
    <submittedName>
        <fullName evidence="2">Molybdopterin-dependent oxidoreductase</fullName>
    </submittedName>
</protein>
<dbReference type="Pfam" id="PF20256">
    <property type="entry name" value="MoCoBD_2"/>
    <property type="match status" value="2"/>
</dbReference>
<name>A0ABT6YF63_9BACT</name>
<dbReference type="PANTHER" id="PTHR47495">
    <property type="entry name" value="ALDEHYDE DEHYDROGENASE"/>
    <property type="match status" value="1"/>
</dbReference>
<dbReference type="Proteomes" id="UP001236507">
    <property type="component" value="Unassembled WGS sequence"/>
</dbReference>
<feature type="domain" description="Aldehyde oxidase/xanthine dehydrogenase a/b hammerhead" evidence="1">
    <location>
        <begin position="207"/>
        <end position="303"/>
    </location>
</feature>
<dbReference type="InterPro" id="IPR037165">
    <property type="entry name" value="AldOxase/xan_DH_Mopterin-bd_sf"/>
</dbReference>
<evidence type="ECO:0000313" key="3">
    <source>
        <dbReference type="Proteomes" id="UP001236507"/>
    </source>
</evidence>
<dbReference type="Pfam" id="PF02738">
    <property type="entry name" value="MoCoBD_1"/>
    <property type="match status" value="1"/>
</dbReference>
<sequence length="743" mass="82234">MKTHSRRSFLKASALSGGGLMLSIVGFSSFKAIDTKKEAPLPAGWNELNGFVKITADNVIKIMSPNPEGGQGVKTSMPMIVAEELDVDFSKIIIEQADLDTKHFTRQFIGGSQAIHLSWQPLRMAGATARQMLREAAAQQWHVPVDEISTESGVLYHKNSGKSANYGDMATAAAQIPVPKEVKLKNIQDFKIIGKSQGNVDLAKIVTGKPLFGIDTQVKGMQIAMIVHPPAFGLKFKSIQNEVAVSKIKGIKAVFPIRIFNDDYEKTFFDTTTFNEVVAIVGNSTWEVMQAKKALEVTWQSIESYTQNRNMLGRKIVEKIPAGLEDTTEHKAKLAERMSQSATVRRKDGDVETAFKNAAKVIERTFNAPFLAHNCMEPMNFFAHVTDEKAELSGPLQKPEFTEQALSARLGMPLEKIDIKMTRLGGGFGRRSYAHWLLEAALISQKVKAPVKLLYTREDDMTAGIYRSTYSAYFRAALDADNNLIAFHVKAGGTPESPLYPNRFPAGAVDNYLAEDFTIDSNITVGSYRAPRSNFMAAAEQSFLDEVAEVAGKDPIDFRLALLNRAKEKPVGKNNEYEPERFAKVLELVKEKANWESIKMNKKLGFSAYFCHDSYAAHILDLEVKDGMPIVNKVWCAIDCGIVINPDAAKNMAEGGIVDALGAAMYGKMTFTKGVPDANNFHNYRMIRHNEAPKQIEVHFVKNTLEPSGMGEPAYPPVYAALANALYKATGKRFYNQPFSENL</sequence>